<organism evidence="1">
    <name type="scientific">Podoviridae sp. ctrTt13</name>
    <dbReference type="NCBI Taxonomy" id="2825279"/>
    <lineage>
        <taxon>Viruses</taxon>
        <taxon>Duplodnaviria</taxon>
        <taxon>Heunggongvirae</taxon>
        <taxon>Uroviricota</taxon>
        <taxon>Caudoviricetes</taxon>
    </lineage>
</organism>
<dbReference type="EMBL" id="BK015247">
    <property type="protein sequence ID" value="DAD97744.1"/>
    <property type="molecule type" value="Genomic_DNA"/>
</dbReference>
<protein>
    <submittedName>
        <fullName evidence="1">Uncharacterized protein</fullName>
    </submittedName>
</protein>
<name>A0A8S5NU78_9CAUD</name>
<proteinExistence type="predicted"/>
<evidence type="ECO:0000313" key="1">
    <source>
        <dbReference type="EMBL" id="DAD97744.1"/>
    </source>
</evidence>
<sequence>MLAIGSRKESFRPNVSVEATMCVINVCTRSIREARTGFVYMY</sequence>
<reference evidence="1" key="1">
    <citation type="journal article" date="2021" name="Proc. Natl. Acad. Sci. U.S.A.">
        <title>A Catalog of Tens of Thousands of Viruses from Human Metagenomes Reveals Hidden Associations with Chronic Diseases.</title>
        <authorList>
            <person name="Tisza M.J."/>
            <person name="Buck C.B."/>
        </authorList>
    </citation>
    <scope>NUCLEOTIDE SEQUENCE</scope>
    <source>
        <strain evidence="1">CtrTt13</strain>
    </source>
</reference>
<accession>A0A8S5NU78</accession>